<name>A0A916XRL6_9HYPH</name>
<evidence type="ECO:0000256" key="1">
    <source>
        <dbReference type="SAM" id="MobiDB-lite"/>
    </source>
</evidence>
<reference evidence="2" key="2">
    <citation type="submission" date="2020-09" db="EMBL/GenBank/DDBJ databases">
        <authorList>
            <person name="Sun Q."/>
            <person name="Zhou Y."/>
        </authorList>
    </citation>
    <scope>NUCLEOTIDE SEQUENCE</scope>
    <source>
        <strain evidence="2">CGMCC 1.15493</strain>
    </source>
</reference>
<evidence type="ECO:0000313" key="3">
    <source>
        <dbReference type="Proteomes" id="UP000613160"/>
    </source>
</evidence>
<proteinExistence type="predicted"/>
<protein>
    <submittedName>
        <fullName evidence="2">Uncharacterized protein</fullName>
    </submittedName>
</protein>
<feature type="region of interest" description="Disordered" evidence="1">
    <location>
        <begin position="34"/>
        <end position="54"/>
    </location>
</feature>
<evidence type="ECO:0000313" key="2">
    <source>
        <dbReference type="EMBL" id="GGD02077.1"/>
    </source>
</evidence>
<sequence length="74" mass="7510">MQGAILVQEPPLAQPIGVLYGLKAALSGACSPTLPAVSAPSSGSPGMEPPSELRRRVPRGNLAWAACAPAAFQE</sequence>
<reference evidence="2" key="1">
    <citation type="journal article" date="2014" name="Int. J. Syst. Evol. Microbiol.">
        <title>Complete genome sequence of Corynebacterium casei LMG S-19264T (=DSM 44701T), isolated from a smear-ripened cheese.</title>
        <authorList>
            <consortium name="US DOE Joint Genome Institute (JGI-PGF)"/>
            <person name="Walter F."/>
            <person name="Albersmeier A."/>
            <person name="Kalinowski J."/>
            <person name="Ruckert C."/>
        </authorList>
    </citation>
    <scope>NUCLEOTIDE SEQUENCE</scope>
    <source>
        <strain evidence="2">CGMCC 1.15493</strain>
    </source>
</reference>
<dbReference type="Proteomes" id="UP000613160">
    <property type="component" value="Unassembled WGS sequence"/>
</dbReference>
<comment type="caution">
    <text evidence="2">The sequence shown here is derived from an EMBL/GenBank/DDBJ whole genome shotgun (WGS) entry which is preliminary data.</text>
</comment>
<organism evidence="2 3">
    <name type="scientific">Aureimonas glaciei</name>
    <dbReference type="NCBI Taxonomy" id="1776957"/>
    <lineage>
        <taxon>Bacteria</taxon>
        <taxon>Pseudomonadati</taxon>
        <taxon>Pseudomonadota</taxon>
        <taxon>Alphaproteobacteria</taxon>
        <taxon>Hyphomicrobiales</taxon>
        <taxon>Aurantimonadaceae</taxon>
        <taxon>Aureimonas</taxon>
    </lineage>
</organism>
<dbReference type="AlphaFoldDB" id="A0A916XRL6"/>
<dbReference type="EMBL" id="BMJJ01000001">
    <property type="protein sequence ID" value="GGD02077.1"/>
    <property type="molecule type" value="Genomic_DNA"/>
</dbReference>
<feature type="compositionally biased region" description="Low complexity" evidence="1">
    <location>
        <begin position="35"/>
        <end position="50"/>
    </location>
</feature>
<accession>A0A916XRL6</accession>
<gene>
    <name evidence="2" type="ORF">GCM10011335_00830</name>
</gene>
<keyword evidence="3" id="KW-1185">Reference proteome</keyword>